<evidence type="ECO:0000313" key="2">
    <source>
        <dbReference type="EMBL" id="MBB4017444.1"/>
    </source>
</evidence>
<dbReference type="PROSITE" id="PS51257">
    <property type="entry name" value="PROKAR_LIPOPROTEIN"/>
    <property type="match status" value="1"/>
</dbReference>
<comment type="caution">
    <text evidence="2">The sequence shown here is derived from an EMBL/GenBank/DDBJ whole genome shotgun (WGS) entry which is preliminary data.</text>
</comment>
<dbReference type="EMBL" id="JACIEN010000002">
    <property type="protein sequence ID" value="MBB4017444.1"/>
    <property type="molecule type" value="Genomic_DNA"/>
</dbReference>
<keyword evidence="3" id="KW-1185">Reference proteome</keyword>
<evidence type="ECO:0000256" key="1">
    <source>
        <dbReference type="SAM" id="Phobius"/>
    </source>
</evidence>
<evidence type="ECO:0008006" key="4">
    <source>
        <dbReference type="Google" id="ProtNLM"/>
    </source>
</evidence>
<reference evidence="2 3" key="1">
    <citation type="submission" date="2020-08" db="EMBL/GenBank/DDBJ databases">
        <title>Genomic Encyclopedia of Type Strains, Phase IV (KMG-IV): sequencing the most valuable type-strain genomes for metagenomic binning, comparative biology and taxonomic classification.</title>
        <authorList>
            <person name="Goeker M."/>
        </authorList>
    </citation>
    <scope>NUCLEOTIDE SEQUENCE [LARGE SCALE GENOMIC DNA]</scope>
    <source>
        <strain evidence="2 3">DSM 103737</strain>
    </source>
</reference>
<organism evidence="2 3">
    <name type="scientific">Chelatococcus caeni</name>
    <dbReference type="NCBI Taxonomy" id="1348468"/>
    <lineage>
        <taxon>Bacteria</taxon>
        <taxon>Pseudomonadati</taxon>
        <taxon>Pseudomonadota</taxon>
        <taxon>Alphaproteobacteria</taxon>
        <taxon>Hyphomicrobiales</taxon>
        <taxon>Chelatococcaceae</taxon>
        <taxon>Chelatococcus</taxon>
    </lineage>
</organism>
<gene>
    <name evidence="2" type="ORF">GGR16_002473</name>
</gene>
<proteinExistence type="predicted"/>
<dbReference type="RefSeq" id="WP_026015309.1">
    <property type="nucleotide sequence ID" value="NZ_JACIEN010000002.1"/>
</dbReference>
<dbReference type="Proteomes" id="UP000577362">
    <property type="component" value="Unassembled WGS sequence"/>
</dbReference>
<keyword evidence="1" id="KW-0472">Membrane</keyword>
<keyword evidence="1" id="KW-0812">Transmembrane</keyword>
<feature type="transmembrane region" description="Helical" evidence="1">
    <location>
        <begin position="73"/>
        <end position="90"/>
    </location>
</feature>
<protein>
    <recommendedName>
        <fullName evidence="4">Lipoprotein</fullName>
    </recommendedName>
</protein>
<keyword evidence="1" id="KW-1133">Transmembrane helix</keyword>
<accession>A0A840BWQ0</accession>
<evidence type="ECO:0000313" key="3">
    <source>
        <dbReference type="Proteomes" id="UP000577362"/>
    </source>
</evidence>
<sequence length="143" mass="15224">MTTVLGRAGALVVIVSAGLALSGCGGREAKPVPATNVADVSLDCPAIAREFEANERQIVATIKEKDSANVKNAVLATTGVVLFLPALFFIDPKSPEKVEIDALRNRNRVLEDIARTKRCPAPESTLAEVYARLDGMPEAPPER</sequence>
<dbReference type="AlphaFoldDB" id="A0A840BWQ0"/>
<name>A0A840BWQ0_9HYPH</name>